<feature type="transmembrane region" description="Helical" evidence="1">
    <location>
        <begin position="6"/>
        <end position="28"/>
    </location>
</feature>
<keyword evidence="1" id="KW-0812">Transmembrane</keyword>
<reference evidence="2" key="1">
    <citation type="journal article" date="2020" name="Nature">
        <title>Giant virus diversity and host interactions through global metagenomics.</title>
        <authorList>
            <person name="Schulz F."/>
            <person name="Roux S."/>
            <person name="Paez-Espino D."/>
            <person name="Jungbluth S."/>
            <person name="Walsh D.A."/>
            <person name="Denef V.J."/>
            <person name="McMahon K.D."/>
            <person name="Konstantinidis K.T."/>
            <person name="Eloe-Fadrosh E.A."/>
            <person name="Kyrpides N.C."/>
            <person name="Woyke T."/>
        </authorList>
    </citation>
    <scope>NUCLEOTIDE SEQUENCE</scope>
    <source>
        <strain evidence="2">GVMAG-S-3300013014-136</strain>
    </source>
</reference>
<evidence type="ECO:0000313" key="2">
    <source>
        <dbReference type="EMBL" id="QHU19968.1"/>
    </source>
</evidence>
<keyword evidence="1" id="KW-1133">Transmembrane helix</keyword>
<proteinExistence type="predicted"/>
<evidence type="ECO:0000256" key="1">
    <source>
        <dbReference type="SAM" id="Phobius"/>
    </source>
</evidence>
<sequence length="175" mass="19514">MFAKHVANIIMATAMISVFLGVFFFTYASSVEQKIVVQRSTEIVDDMVLTAKNAIPQSQKTVIMNEIVPYLVVPKSLEEEDAKVAAANKELMVTAAKAIGIFVFFCCILLTLLTIFFKVPIIELLKDNFIILIFVGLTEFTFLTYFAENYVTIDANYVKGKILESLITFGSQTNA</sequence>
<keyword evidence="1" id="KW-0472">Membrane</keyword>
<protein>
    <submittedName>
        <fullName evidence="2">Uncharacterized protein</fullName>
    </submittedName>
</protein>
<organism evidence="2">
    <name type="scientific">viral metagenome</name>
    <dbReference type="NCBI Taxonomy" id="1070528"/>
    <lineage>
        <taxon>unclassified sequences</taxon>
        <taxon>metagenomes</taxon>
        <taxon>organismal metagenomes</taxon>
    </lineage>
</organism>
<name>A0A6C0KUF2_9ZZZZ</name>
<dbReference type="AlphaFoldDB" id="A0A6C0KUF2"/>
<feature type="transmembrane region" description="Helical" evidence="1">
    <location>
        <begin position="129"/>
        <end position="147"/>
    </location>
</feature>
<accession>A0A6C0KUF2</accession>
<feature type="transmembrane region" description="Helical" evidence="1">
    <location>
        <begin position="98"/>
        <end position="117"/>
    </location>
</feature>
<dbReference type="EMBL" id="MN740961">
    <property type="protein sequence ID" value="QHU19968.1"/>
    <property type="molecule type" value="Genomic_DNA"/>
</dbReference>